<reference evidence="3" key="1">
    <citation type="submission" date="2016-06" db="EMBL/GenBank/DDBJ databases">
        <title>Parallel loss of symbiosis genes in relatives of nitrogen-fixing non-legume Parasponia.</title>
        <authorList>
            <person name="Van Velzen R."/>
            <person name="Holmer R."/>
            <person name="Bu F."/>
            <person name="Rutten L."/>
            <person name="Van Zeijl A."/>
            <person name="Liu W."/>
            <person name="Santuari L."/>
            <person name="Cao Q."/>
            <person name="Sharma T."/>
            <person name="Shen D."/>
            <person name="Roswanjaya Y."/>
            <person name="Wardhani T."/>
            <person name="Kalhor M.S."/>
            <person name="Jansen J."/>
            <person name="Van den Hoogen J."/>
            <person name="Gungor B."/>
            <person name="Hartog M."/>
            <person name="Hontelez J."/>
            <person name="Verver J."/>
            <person name="Yang W.-C."/>
            <person name="Schijlen E."/>
            <person name="Repin R."/>
            <person name="Schilthuizen M."/>
            <person name="Schranz E."/>
            <person name="Heidstra R."/>
            <person name="Miyata K."/>
            <person name="Fedorova E."/>
            <person name="Kohlen W."/>
            <person name="Bisseling T."/>
            <person name="Smit S."/>
            <person name="Geurts R."/>
        </authorList>
    </citation>
    <scope>NUCLEOTIDE SEQUENCE [LARGE SCALE GENOMIC DNA]</scope>
    <source>
        <strain evidence="3">cv. RG33-2</strain>
    </source>
</reference>
<name>A0A2P5D2U0_TREOI</name>
<dbReference type="Proteomes" id="UP000237000">
    <property type="component" value="Unassembled WGS sequence"/>
</dbReference>
<comment type="caution">
    <text evidence="2">The sequence shown here is derived from an EMBL/GenBank/DDBJ whole genome shotgun (WGS) entry which is preliminary data.</text>
</comment>
<dbReference type="EMBL" id="JXTC01000302">
    <property type="protein sequence ID" value="PON67603.1"/>
    <property type="molecule type" value="Genomic_DNA"/>
</dbReference>
<gene>
    <name evidence="2" type="ORF">TorRG33x02_263920</name>
</gene>
<feature type="compositionally biased region" description="Acidic residues" evidence="1">
    <location>
        <begin position="45"/>
        <end position="64"/>
    </location>
</feature>
<sequence>MAAKFPDDRIVNIFFRIPTPQPTGISKLHDVLLQDETRTTKESENKDDENLVDSDFIDSSDDEEYLPKNTKDPTK</sequence>
<accession>A0A2P5D2U0</accession>
<evidence type="ECO:0000313" key="3">
    <source>
        <dbReference type="Proteomes" id="UP000237000"/>
    </source>
</evidence>
<feature type="compositionally biased region" description="Basic and acidic residues" evidence="1">
    <location>
        <begin position="65"/>
        <end position="75"/>
    </location>
</feature>
<protein>
    <submittedName>
        <fullName evidence="2">Uncharacterized protein</fullName>
    </submittedName>
</protein>
<feature type="region of interest" description="Disordered" evidence="1">
    <location>
        <begin position="38"/>
        <end position="75"/>
    </location>
</feature>
<keyword evidence="3" id="KW-1185">Reference proteome</keyword>
<dbReference type="AlphaFoldDB" id="A0A2P5D2U0"/>
<proteinExistence type="predicted"/>
<organism evidence="2 3">
    <name type="scientific">Trema orientale</name>
    <name type="common">Charcoal tree</name>
    <name type="synonym">Celtis orientalis</name>
    <dbReference type="NCBI Taxonomy" id="63057"/>
    <lineage>
        <taxon>Eukaryota</taxon>
        <taxon>Viridiplantae</taxon>
        <taxon>Streptophyta</taxon>
        <taxon>Embryophyta</taxon>
        <taxon>Tracheophyta</taxon>
        <taxon>Spermatophyta</taxon>
        <taxon>Magnoliopsida</taxon>
        <taxon>eudicotyledons</taxon>
        <taxon>Gunneridae</taxon>
        <taxon>Pentapetalae</taxon>
        <taxon>rosids</taxon>
        <taxon>fabids</taxon>
        <taxon>Rosales</taxon>
        <taxon>Cannabaceae</taxon>
        <taxon>Trema</taxon>
    </lineage>
</organism>
<evidence type="ECO:0000256" key="1">
    <source>
        <dbReference type="SAM" id="MobiDB-lite"/>
    </source>
</evidence>
<evidence type="ECO:0000313" key="2">
    <source>
        <dbReference type="EMBL" id="PON67603.1"/>
    </source>
</evidence>
<dbReference type="InParanoid" id="A0A2P5D2U0"/>